<keyword evidence="1" id="KW-1185">Reference proteome</keyword>
<name>A0A6P5RF81_PRUAV</name>
<evidence type="ECO:0000313" key="2">
    <source>
        <dbReference type="RefSeq" id="XP_021801569.1"/>
    </source>
</evidence>
<dbReference type="GeneID" id="110745747"/>
<gene>
    <name evidence="2" type="primary">LOC110745747</name>
</gene>
<dbReference type="AlphaFoldDB" id="A0A6P5RF81"/>
<evidence type="ECO:0000313" key="1">
    <source>
        <dbReference type="Proteomes" id="UP000515124"/>
    </source>
</evidence>
<dbReference type="KEGG" id="pavi:110745747"/>
<proteinExistence type="predicted"/>
<reference evidence="2" key="1">
    <citation type="submission" date="2025-08" db="UniProtKB">
        <authorList>
            <consortium name="RefSeq"/>
        </authorList>
    </citation>
    <scope>IDENTIFICATION</scope>
</reference>
<protein>
    <submittedName>
        <fullName evidence="2">Uncharacterized protein LOC110745747 isoform X1</fullName>
    </submittedName>
</protein>
<dbReference type="Proteomes" id="UP000515124">
    <property type="component" value="Unplaced"/>
</dbReference>
<accession>A0A6P5RF81</accession>
<sequence length="173" mass="19922">MIHKVLKARYFPKCNFLAADKGRASSYIWRSLIWGRELLLSGLRKGIGDGQETLVYGDAWIPSPNSFRPISPQVLDQETKVSDFIFPVGNWNVDLLNLCFQEEDVKAITSIPLSVNFHKDRWIWHYTTNGTYSVKSGYRLEMSKKKECSGVVASSSEPRIRCAFWRKVWSQEV</sequence>
<dbReference type="RefSeq" id="XP_021801569.1">
    <property type="nucleotide sequence ID" value="XM_021945877.1"/>
</dbReference>
<organism evidence="1 2">
    <name type="scientific">Prunus avium</name>
    <name type="common">Cherry</name>
    <name type="synonym">Cerasus avium</name>
    <dbReference type="NCBI Taxonomy" id="42229"/>
    <lineage>
        <taxon>Eukaryota</taxon>
        <taxon>Viridiplantae</taxon>
        <taxon>Streptophyta</taxon>
        <taxon>Embryophyta</taxon>
        <taxon>Tracheophyta</taxon>
        <taxon>Spermatophyta</taxon>
        <taxon>Magnoliopsida</taxon>
        <taxon>eudicotyledons</taxon>
        <taxon>Gunneridae</taxon>
        <taxon>Pentapetalae</taxon>
        <taxon>rosids</taxon>
        <taxon>fabids</taxon>
        <taxon>Rosales</taxon>
        <taxon>Rosaceae</taxon>
        <taxon>Amygdaloideae</taxon>
        <taxon>Amygdaleae</taxon>
        <taxon>Prunus</taxon>
    </lineage>
</organism>